<organism evidence="2">
    <name type="scientific">Aedes aegypti</name>
    <name type="common">Yellowfever mosquito</name>
    <name type="synonym">Culex aegypti</name>
    <dbReference type="NCBI Taxonomy" id="7159"/>
    <lineage>
        <taxon>Eukaryota</taxon>
        <taxon>Metazoa</taxon>
        <taxon>Ecdysozoa</taxon>
        <taxon>Arthropoda</taxon>
        <taxon>Hexapoda</taxon>
        <taxon>Insecta</taxon>
        <taxon>Pterygota</taxon>
        <taxon>Neoptera</taxon>
        <taxon>Endopterygota</taxon>
        <taxon>Diptera</taxon>
        <taxon>Nematocera</taxon>
        <taxon>Culicoidea</taxon>
        <taxon>Culicidae</taxon>
        <taxon>Culicinae</taxon>
        <taxon>Aedini</taxon>
        <taxon>Aedes</taxon>
        <taxon>Stegomyia</taxon>
    </lineage>
</organism>
<feature type="chain" id="PRO_5003909094" evidence="1">
    <location>
        <begin position="27"/>
        <end position="73"/>
    </location>
</feature>
<protein>
    <submittedName>
        <fullName evidence="2">Secapin-2b</fullName>
    </submittedName>
</protein>
<accession>K7NBL4</accession>
<feature type="signal peptide" evidence="1">
    <location>
        <begin position="1"/>
        <end position="26"/>
    </location>
</feature>
<dbReference type="HOGENOM" id="CLU_2706773_0_0_1"/>
<name>K7NBL4_AEDAE</name>
<dbReference type="AlphaFoldDB" id="K7NBL4"/>
<proteinExistence type="evidence at transcript level"/>
<reference evidence="2" key="1">
    <citation type="submission" date="2010-08" db="EMBL/GenBank/DDBJ databases">
        <title>Molecular cloning of a novel transcript encoding a secapin-likepeptide in Aedes aegypti.</title>
        <authorList>
            <person name="Zhu S."/>
            <person name="Gao B."/>
        </authorList>
    </citation>
    <scope>NUCLEOTIDE SEQUENCE</scope>
</reference>
<evidence type="ECO:0000313" key="2">
    <source>
        <dbReference type="EMBL" id="AEM44791.1"/>
    </source>
</evidence>
<dbReference type="EMBL" id="HQ170503">
    <property type="protein sequence ID" value="AEM44791.1"/>
    <property type="molecule type" value="mRNA"/>
</dbReference>
<evidence type="ECO:0000256" key="1">
    <source>
        <dbReference type="SAM" id="SignalP"/>
    </source>
</evidence>
<sequence length="73" mass="8303">MKITVVKTFVFLFLILVMNLFHNVNASSEANDSENEKPTLINSSRRQIFVAPVVCPSGQKPDHRGRCRPVWSM</sequence>
<keyword evidence="1" id="KW-0732">Signal</keyword>